<dbReference type="EMBL" id="BAAAYL010000001">
    <property type="protein sequence ID" value="GAA3378893.1"/>
    <property type="molecule type" value="Genomic_DNA"/>
</dbReference>
<proteinExistence type="predicted"/>
<evidence type="ECO:0000313" key="2">
    <source>
        <dbReference type="Proteomes" id="UP001499990"/>
    </source>
</evidence>
<keyword evidence="2" id="KW-1185">Reference proteome</keyword>
<gene>
    <name evidence="1" type="ORF">GCM10020367_60250</name>
</gene>
<reference evidence="2" key="1">
    <citation type="journal article" date="2019" name="Int. J. Syst. Evol. Microbiol.">
        <title>The Global Catalogue of Microorganisms (GCM) 10K type strain sequencing project: providing services to taxonomists for standard genome sequencing and annotation.</title>
        <authorList>
            <consortium name="The Broad Institute Genomics Platform"/>
            <consortium name="The Broad Institute Genome Sequencing Center for Infectious Disease"/>
            <person name="Wu L."/>
            <person name="Ma J."/>
        </authorList>
    </citation>
    <scope>NUCLEOTIDE SEQUENCE [LARGE SCALE GENOMIC DNA]</scope>
    <source>
        <strain evidence="2">JCM 9651</strain>
    </source>
</reference>
<sequence>MTARNLYAPEELQTPQSFQTRSLGRLTLLEAADFLRARSRGATFAMPYMAAEACFAHDRAIGGDKFIESRLELARAMGLHAPFWAHITDYRDGADVVYTSGEADRLYGVMGIVLYPDGDAPGEGHTHWRTVDMWSGTYATERNYLYYSMRWEHRDGCRAVVPGPRS</sequence>
<name>A0ABP6SKT1_9ACTN</name>
<accession>A0ABP6SKT1</accession>
<organism evidence="1 2">
    <name type="scientific">Streptomyces sannanensis</name>
    <dbReference type="NCBI Taxonomy" id="285536"/>
    <lineage>
        <taxon>Bacteria</taxon>
        <taxon>Bacillati</taxon>
        <taxon>Actinomycetota</taxon>
        <taxon>Actinomycetes</taxon>
        <taxon>Kitasatosporales</taxon>
        <taxon>Streptomycetaceae</taxon>
        <taxon>Streptomyces</taxon>
    </lineage>
</organism>
<dbReference type="RefSeq" id="WP_345043494.1">
    <property type="nucleotide sequence ID" value="NZ_BAAAYL010000001.1"/>
</dbReference>
<comment type="caution">
    <text evidence="1">The sequence shown here is derived from an EMBL/GenBank/DDBJ whole genome shotgun (WGS) entry which is preliminary data.</text>
</comment>
<protein>
    <submittedName>
        <fullName evidence="1">Uncharacterized protein</fullName>
    </submittedName>
</protein>
<dbReference type="Proteomes" id="UP001499990">
    <property type="component" value="Unassembled WGS sequence"/>
</dbReference>
<evidence type="ECO:0000313" key="1">
    <source>
        <dbReference type="EMBL" id="GAA3378893.1"/>
    </source>
</evidence>